<evidence type="ECO:0000313" key="1">
    <source>
        <dbReference type="EMBL" id="RLM85437.1"/>
    </source>
</evidence>
<dbReference type="AlphaFoldDB" id="A0A3L6QNK4"/>
<dbReference type="GO" id="GO:0006351">
    <property type="term" value="P:DNA-templated transcription"/>
    <property type="evidence" value="ECO:0007669"/>
    <property type="project" value="InterPro"/>
</dbReference>
<gene>
    <name evidence="1" type="ORF">C2845_PM04G18800</name>
</gene>
<accession>A0A3L6QNK4</accession>
<evidence type="ECO:0008006" key="3">
    <source>
        <dbReference type="Google" id="ProtNLM"/>
    </source>
</evidence>
<dbReference type="PANTHER" id="PTHR21243">
    <property type="entry name" value="PROTEIN SCAI"/>
    <property type="match status" value="1"/>
</dbReference>
<dbReference type="OrthoDB" id="525027at2759"/>
<reference evidence="2" key="1">
    <citation type="journal article" date="2019" name="Nat. Commun.">
        <title>The genome of broomcorn millet.</title>
        <authorList>
            <person name="Zou C."/>
            <person name="Miki D."/>
            <person name="Li D."/>
            <person name="Tang Q."/>
            <person name="Xiao L."/>
            <person name="Rajput S."/>
            <person name="Deng P."/>
            <person name="Jia W."/>
            <person name="Huang R."/>
            <person name="Zhang M."/>
            <person name="Sun Y."/>
            <person name="Hu J."/>
            <person name="Fu X."/>
            <person name="Schnable P.S."/>
            <person name="Li F."/>
            <person name="Zhang H."/>
            <person name="Feng B."/>
            <person name="Zhu X."/>
            <person name="Liu R."/>
            <person name="Schnable J.C."/>
            <person name="Zhu J.-K."/>
            <person name="Zhang H."/>
        </authorList>
    </citation>
    <scope>NUCLEOTIDE SEQUENCE [LARGE SCALE GENOMIC DNA]</scope>
</reference>
<dbReference type="Pfam" id="PF12070">
    <property type="entry name" value="SCAI"/>
    <property type="match status" value="2"/>
</dbReference>
<dbReference type="InterPro" id="IPR022709">
    <property type="entry name" value="SCAI"/>
</dbReference>
<proteinExistence type="predicted"/>
<dbReference type="GO" id="GO:0003714">
    <property type="term" value="F:transcription corepressor activity"/>
    <property type="evidence" value="ECO:0007669"/>
    <property type="project" value="InterPro"/>
</dbReference>
<organism evidence="1 2">
    <name type="scientific">Panicum miliaceum</name>
    <name type="common">Proso millet</name>
    <name type="synonym">Broomcorn millet</name>
    <dbReference type="NCBI Taxonomy" id="4540"/>
    <lineage>
        <taxon>Eukaryota</taxon>
        <taxon>Viridiplantae</taxon>
        <taxon>Streptophyta</taxon>
        <taxon>Embryophyta</taxon>
        <taxon>Tracheophyta</taxon>
        <taxon>Spermatophyta</taxon>
        <taxon>Magnoliopsida</taxon>
        <taxon>Liliopsida</taxon>
        <taxon>Poales</taxon>
        <taxon>Poaceae</taxon>
        <taxon>PACMAD clade</taxon>
        <taxon>Panicoideae</taxon>
        <taxon>Panicodae</taxon>
        <taxon>Paniceae</taxon>
        <taxon>Panicinae</taxon>
        <taxon>Panicum</taxon>
        <taxon>Panicum sect. Panicum</taxon>
    </lineage>
</organism>
<protein>
    <recommendedName>
        <fullName evidence="3">Protein SCAI</fullName>
    </recommendedName>
</protein>
<sequence length="545" mass="61328">MADGEAGAYREFKALAEAADRKFARARDLPLYGGGDHHSRKAFKAYTRLWRLQQERRRELVAGGLRRWEIGEVASRIGQLYYARYLRTAEPRSLVGAYVFYEAIYSRGYFGAAAGAEGGGGGRHQALLIRYKELRFIARFLVVAMLMRRAEAVDHLAGRLRALVEESKAAYPKTNFKEWKQVLQELGRFLKADGAYKGSRSLRYDNLFDSYPSNLASIARFHSKRVLKLKEAVLTSYRRNEVKFTELTLDTFRMLQCLEWEPTGSYQIAAKELTENGTVLATICEELSQDSILLIYISASGCTEQNMASQKYASSSSSHATAASAFPIDKPNSHMSSDNHLWLGPRGSGGPNNLYPEDLIPFTRYPLFLVIDSENSHAFKAEKGEPAALLLSPRISSAMPGVESTGHGSQFTYFLTAPMQAFCQLAGVTSDIDTDTYANAENIFFSAFEEYEEILCTSVGLSNVWGQILPDPFLRRLILRFIFCRAVLFYFHPEEHEQHLPTCLPNLPESVSPAAEAIKTPILQLAENLVVSNRFHFRDSRHNKK</sequence>
<name>A0A3L6QNK4_PANMI</name>
<dbReference type="STRING" id="4540.A0A3L6QNK4"/>
<keyword evidence="2" id="KW-1185">Reference proteome</keyword>
<dbReference type="Proteomes" id="UP000275267">
    <property type="component" value="Unassembled WGS sequence"/>
</dbReference>
<dbReference type="EMBL" id="PQIB02000011">
    <property type="protein sequence ID" value="RLM85437.1"/>
    <property type="molecule type" value="Genomic_DNA"/>
</dbReference>
<comment type="caution">
    <text evidence="1">The sequence shown here is derived from an EMBL/GenBank/DDBJ whole genome shotgun (WGS) entry which is preliminary data.</text>
</comment>
<evidence type="ECO:0000313" key="2">
    <source>
        <dbReference type="Proteomes" id="UP000275267"/>
    </source>
</evidence>